<dbReference type="EMBL" id="CP002116">
    <property type="protein sequence ID" value="ADK83146.1"/>
    <property type="molecule type" value="Genomic_DNA"/>
</dbReference>
<dbReference type="GO" id="GO:0005524">
    <property type="term" value="F:ATP binding"/>
    <property type="evidence" value="ECO:0007669"/>
    <property type="project" value="UniProtKB-KW"/>
</dbReference>
<evidence type="ECO:0000259" key="4">
    <source>
        <dbReference type="PROSITE" id="PS50893"/>
    </source>
</evidence>
<dbReference type="SUPFAM" id="SSF52540">
    <property type="entry name" value="P-loop containing nucleoside triphosphate hydrolases"/>
    <property type="match status" value="1"/>
</dbReference>
<keyword evidence="1" id="KW-0813">Transport</keyword>
<dbReference type="PANTHER" id="PTHR42788">
    <property type="entry name" value="TAURINE IMPORT ATP-BINDING PROTEIN-RELATED"/>
    <property type="match status" value="1"/>
</dbReference>
<dbReference type="eggNOG" id="COG1116">
    <property type="taxonomic scope" value="Bacteria"/>
</dbReference>
<dbReference type="HOGENOM" id="CLU_000604_1_22_12"/>
<dbReference type="PROSITE" id="PS50893">
    <property type="entry name" value="ABC_TRANSPORTER_2"/>
    <property type="match status" value="1"/>
</dbReference>
<reference evidence="5 6" key="1">
    <citation type="journal article" date="2010" name="Stand. Genomic Sci.">
        <title>Complete genome sequence of Spirochaeta smaragdinae type strain (SEBR 4228).</title>
        <authorList>
            <person name="Mavromatis K."/>
            <person name="Yasawong M."/>
            <person name="Chertkov O."/>
            <person name="Lapidus A."/>
            <person name="Lucas S."/>
            <person name="Nolan M."/>
            <person name="Del Rio T.G."/>
            <person name="Tice H."/>
            <person name="Cheng J.F."/>
            <person name="Pitluck S."/>
            <person name="Liolios K."/>
            <person name="Ivanova N."/>
            <person name="Tapia R."/>
            <person name="Han C."/>
            <person name="Bruce D."/>
            <person name="Goodwin L."/>
            <person name="Pati A."/>
            <person name="Chen A."/>
            <person name="Palaniappan K."/>
            <person name="Land M."/>
            <person name="Hauser L."/>
            <person name="Chang Y.J."/>
            <person name="Jeffries C.D."/>
            <person name="Detter J.C."/>
            <person name="Rohde M."/>
            <person name="Brambilla E."/>
            <person name="Spring S."/>
            <person name="Goker M."/>
            <person name="Sikorski J."/>
            <person name="Woyke T."/>
            <person name="Bristow J."/>
            <person name="Eisen J.A."/>
            <person name="Markowitz V."/>
            <person name="Hugenholtz P."/>
            <person name="Klenk H.P."/>
            <person name="Kyrpides N.C."/>
        </authorList>
    </citation>
    <scope>NUCLEOTIDE SEQUENCE [LARGE SCALE GENOMIC DNA]</scope>
    <source>
        <strain evidence="6">DSM 11293 / JCM 15392 / SEBR 4228</strain>
    </source>
</reference>
<dbReference type="PANTHER" id="PTHR42788:SF13">
    <property type="entry name" value="ALIPHATIC SULFONATES IMPORT ATP-BINDING PROTEIN SSUB"/>
    <property type="match status" value="1"/>
</dbReference>
<keyword evidence="3" id="KW-0067">ATP-binding</keyword>
<dbReference type="InterPro" id="IPR003593">
    <property type="entry name" value="AAA+_ATPase"/>
</dbReference>
<evidence type="ECO:0000256" key="1">
    <source>
        <dbReference type="ARBA" id="ARBA00022448"/>
    </source>
</evidence>
<dbReference type="STRING" id="573413.Spirs_4064"/>
<evidence type="ECO:0000256" key="3">
    <source>
        <dbReference type="ARBA" id="ARBA00022840"/>
    </source>
</evidence>
<proteinExistence type="predicted"/>
<dbReference type="GO" id="GO:0016887">
    <property type="term" value="F:ATP hydrolysis activity"/>
    <property type="evidence" value="ECO:0007669"/>
    <property type="project" value="InterPro"/>
</dbReference>
<accession>E1R9H7</accession>
<dbReference type="Gene3D" id="3.40.50.300">
    <property type="entry name" value="P-loop containing nucleotide triphosphate hydrolases"/>
    <property type="match status" value="1"/>
</dbReference>
<evidence type="ECO:0000313" key="6">
    <source>
        <dbReference type="Proteomes" id="UP000002318"/>
    </source>
</evidence>
<keyword evidence="2" id="KW-0547">Nucleotide-binding</keyword>
<dbReference type="InterPro" id="IPR003439">
    <property type="entry name" value="ABC_transporter-like_ATP-bd"/>
</dbReference>
<keyword evidence="6" id="KW-1185">Reference proteome</keyword>
<dbReference type="InterPro" id="IPR027417">
    <property type="entry name" value="P-loop_NTPase"/>
</dbReference>
<sequence length="231" mass="26051">MLKIKHLSKVFNGKHLKVLDDISFQVGPSEIVIVTGPSGCGKTTLLRIISGNITHFEGAINTSFSKTGFVFQEDRLLEWKTVFENVCLVAQDGNKERAMELLREVGLGGFESYHPKDLSGGMRQRCAIARALFYGSDILLLDEPFRSLDHKLRQEMLKLVNEIKTEEKTAVLFVTHDIDEALKLADKIIVLTKRPARVAGEFTISTDTKRRNLDSCTFQKLKEKIISLLEE</sequence>
<dbReference type="AlphaFoldDB" id="E1R9H7"/>
<gene>
    <name evidence="5" type="ordered locus">Spirs_4064</name>
</gene>
<dbReference type="KEGG" id="ssm:Spirs_4064"/>
<protein>
    <submittedName>
        <fullName evidence="5">ABC transporter related protein</fullName>
    </submittedName>
</protein>
<feature type="domain" description="ABC transporter" evidence="4">
    <location>
        <begin position="2"/>
        <end position="218"/>
    </location>
</feature>
<dbReference type="InterPro" id="IPR050166">
    <property type="entry name" value="ABC_transporter_ATP-bind"/>
</dbReference>
<evidence type="ECO:0000313" key="5">
    <source>
        <dbReference type="EMBL" id="ADK83146.1"/>
    </source>
</evidence>
<dbReference type="Proteomes" id="UP000002318">
    <property type="component" value="Chromosome"/>
</dbReference>
<name>E1R9H7_SEDSS</name>
<dbReference type="OrthoDB" id="9801958at2"/>
<evidence type="ECO:0000256" key="2">
    <source>
        <dbReference type="ARBA" id="ARBA00022741"/>
    </source>
</evidence>
<dbReference type="SMART" id="SM00382">
    <property type="entry name" value="AAA"/>
    <property type="match status" value="1"/>
</dbReference>
<organism evidence="5 6">
    <name type="scientific">Sediminispirochaeta smaragdinae (strain DSM 11293 / JCM 15392 / SEBR 4228)</name>
    <name type="common">Spirochaeta smaragdinae</name>
    <dbReference type="NCBI Taxonomy" id="573413"/>
    <lineage>
        <taxon>Bacteria</taxon>
        <taxon>Pseudomonadati</taxon>
        <taxon>Spirochaetota</taxon>
        <taxon>Spirochaetia</taxon>
        <taxon>Spirochaetales</taxon>
        <taxon>Spirochaetaceae</taxon>
        <taxon>Sediminispirochaeta</taxon>
    </lineage>
</organism>
<dbReference type="Pfam" id="PF00005">
    <property type="entry name" value="ABC_tran"/>
    <property type="match status" value="1"/>
</dbReference>
<dbReference type="RefSeq" id="WP_013256602.1">
    <property type="nucleotide sequence ID" value="NC_014364.1"/>
</dbReference>